<dbReference type="EMBL" id="JACEIB010000007">
    <property type="protein sequence ID" value="MBA2934934.1"/>
    <property type="molecule type" value="Genomic_DNA"/>
</dbReference>
<dbReference type="InterPro" id="IPR011701">
    <property type="entry name" value="MFS"/>
</dbReference>
<feature type="transmembrane region" description="Helical" evidence="8">
    <location>
        <begin position="28"/>
        <end position="47"/>
    </location>
</feature>
<reference evidence="10 11" key="1">
    <citation type="submission" date="2020-07" db="EMBL/GenBank/DDBJ databases">
        <authorList>
            <person name="Sun Q."/>
        </authorList>
    </citation>
    <scope>NUCLEOTIDE SEQUENCE [LARGE SCALE GENOMIC DNA]</scope>
    <source>
        <strain evidence="10 11">CGMCC 1.13654</strain>
    </source>
</reference>
<gene>
    <name evidence="10" type="ORF">HZF05_12580</name>
</gene>
<evidence type="ECO:0000256" key="7">
    <source>
        <dbReference type="ARBA" id="ARBA00023136"/>
    </source>
</evidence>
<comment type="similarity">
    <text evidence="2 8">Belongs to the major facilitator superfamily. Bcr/CmlA family.</text>
</comment>
<keyword evidence="11" id="KW-1185">Reference proteome</keyword>
<evidence type="ECO:0000256" key="3">
    <source>
        <dbReference type="ARBA" id="ARBA00022448"/>
    </source>
</evidence>
<dbReference type="SUPFAM" id="SSF103473">
    <property type="entry name" value="MFS general substrate transporter"/>
    <property type="match status" value="1"/>
</dbReference>
<accession>A0A838L709</accession>
<evidence type="ECO:0000256" key="5">
    <source>
        <dbReference type="ARBA" id="ARBA00022692"/>
    </source>
</evidence>
<feature type="transmembrane region" description="Helical" evidence="8">
    <location>
        <begin position="67"/>
        <end position="83"/>
    </location>
</feature>
<feature type="domain" description="Major facilitator superfamily (MFS) profile" evidence="9">
    <location>
        <begin position="28"/>
        <end position="415"/>
    </location>
</feature>
<dbReference type="PANTHER" id="PTHR43124">
    <property type="entry name" value="PURINE EFFLUX PUMP PBUE"/>
    <property type="match status" value="1"/>
</dbReference>
<dbReference type="Pfam" id="PF07690">
    <property type="entry name" value="MFS_1"/>
    <property type="match status" value="1"/>
</dbReference>
<keyword evidence="5 8" id="KW-0812">Transmembrane</keyword>
<keyword evidence="3 8" id="KW-0813">Transport</keyword>
<dbReference type="InterPro" id="IPR020846">
    <property type="entry name" value="MFS_dom"/>
</dbReference>
<dbReference type="AlphaFoldDB" id="A0A838L709"/>
<evidence type="ECO:0000313" key="10">
    <source>
        <dbReference type="EMBL" id="MBA2934934.1"/>
    </source>
</evidence>
<dbReference type="NCBIfam" id="TIGR00710">
    <property type="entry name" value="efflux_Bcr_CflA"/>
    <property type="match status" value="1"/>
</dbReference>
<evidence type="ECO:0000256" key="6">
    <source>
        <dbReference type="ARBA" id="ARBA00022989"/>
    </source>
</evidence>
<proteinExistence type="inferred from homology"/>
<evidence type="ECO:0000256" key="1">
    <source>
        <dbReference type="ARBA" id="ARBA00004651"/>
    </source>
</evidence>
<feature type="transmembrane region" description="Helical" evidence="8">
    <location>
        <begin position="184"/>
        <end position="203"/>
    </location>
</feature>
<comment type="subcellular location">
    <subcellularLocation>
        <location evidence="8">Cell inner membrane</location>
        <topology evidence="8">Multi-pass membrane protein</topology>
    </subcellularLocation>
    <subcellularLocation>
        <location evidence="1">Cell membrane</location>
        <topology evidence="1">Multi-pass membrane protein</topology>
    </subcellularLocation>
</comment>
<comment type="caution">
    <text evidence="10">The sequence shown here is derived from an EMBL/GenBank/DDBJ whole genome shotgun (WGS) entry which is preliminary data.</text>
</comment>
<comment type="caution">
    <text evidence="8">Lacks conserved residue(s) required for the propagation of feature annotation.</text>
</comment>
<evidence type="ECO:0000259" key="9">
    <source>
        <dbReference type="PROSITE" id="PS50850"/>
    </source>
</evidence>
<dbReference type="Gene3D" id="1.20.1720.10">
    <property type="entry name" value="Multidrug resistance protein D"/>
    <property type="match status" value="1"/>
</dbReference>
<feature type="transmembrane region" description="Helical" evidence="8">
    <location>
        <begin position="326"/>
        <end position="347"/>
    </location>
</feature>
<dbReference type="Proteomes" id="UP000570166">
    <property type="component" value="Unassembled WGS sequence"/>
</dbReference>
<keyword evidence="7 8" id="KW-0472">Membrane</keyword>
<evidence type="ECO:0000256" key="2">
    <source>
        <dbReference type="ARBA" id="ARBA00006236"/>
    </source>
</evidence>
<dbReference type="InterPro" id="IPR050189">
    <property type="entry name" value="MFS_Efflux_Transporters"/>
</dbReference>
<keyword evidence="4" id="KW-1003">Cell membrane</keyword>
<feature type="transmembrane region" description="Helical" evidence="8">
    <location>
        <begin position="359"/>
        <end position="379"/>
    </location>
</feature>
<evidence type="ECO:0000313" key="11">
    <source>
        <dbReference type="Proteomes" id="UP000570166"/>
    </source>
</evidence>
<feature type="transmembrane region" description="Helical" evidence="8">
    <location>
        <begin position="302"/>
        <end position="320"/>
    </location>
</feature>
<sequence>MDGTTPDAQMAPHVAAAGPHAGVGFREFVALVAAMMAMNALAIDTMLPALPQIGGSLGITDEGQRQWIITAYLLGFGGANILYGPVSDRFGRRPILLGGMAFYALFSLGTAITPTFELLLVCRVMQGVAVAATRTVTVSVVRDCYGGRQMARVMSLAMMVFIIVPVLAPSLGQVLMLFVPWRGLFWALCLYGVVVAAWAGLRLPETLHPEYRRPIALGSIMAGIRRSLTERQALGYMLTQTVITSAMFGFINSVEPIFADVFHRPKLMPAVFAAIASMMAVSSLINSRIVERLGTRRVSHGALLGFIAIELVHLAIAMSGHETIRSFALCQALAMFCFGLSMGNFGAMAMEPLADVAGTAASLQGFVTTSGGALLGFAISQSFNGTTVPMTAGFALAGLAGLAIILVTEGGRLFRPRMGA</sequence>
<dbReference type="InterPro" id="IPR004812">
    <property type="entry name" value="Efflux_drug-R_Bcr/CmlA"/>
</dbReference>
<feature type="transmembrane region" description="Helical" evidence="8">
    <location>
        <begin position="153"/>
        <end position="178"/>
    </location>
</feature>
<feature type="transmembrane region" description="Helical" evidence="8">
    <location>
        <begin position="391"/>
        <end position="408"/>
    </location>
</feature>
<feature type="transmembrane region" description="Helical" evidence="8">
    <location>
        <begin position="271"/>
        <end position="290"/>
    </location>
</feature>
<keyword evidence="8" id="KW-0997">Cell inner membrane</keyword>
<dbReference type="GO" id="GO:0042910">
    <property type="term" value="F:xenobiotic transmembrane transporter activity"/>
    <property type="evidence" value="ECO:0007669"/>
    <property type="project" value="InterPro"/>
</dbReference>
<evidence type="ECO:0000256" key="4">
    <source>
        <dbReference type="ARBA" id="ARBA00022475"/>
    </source>
</evidence>
<dbReference type="RefSeq" id="WP_160366704.1">
    <property type="nucleotide sequence ID" value="NZ_JACEIB010000007.1"/>
</dbReference>
<protein>
    <recommendedName>
        <fullName evidence="8">Bcr/CflA family efflux transporter</fullName>
    </recommendedName>
</protein>
<dbReference type="CDD" id="cd17320">
    <property type="entry name" value="MFS_MdfA_MDR_like"/>
    <property type="match status" value="1"/>
</dbReference>
<dbReference type="PROSITE" id="PS50850">
    <property type="entry name" value="MFS"/>
    <property type="match status" value="1"/>
</dbReference>
<dbReference type="PANTHER" id="PTHR43124:SF3">
    <property type="entry name" value="CHLORAMPHENICOL EFFLUX PUMP RV0191"/>
    <property type="match status" value="1"/>
</dbReference>
<dbReference type="GO" id="GO:1990961">
    <property type="term" value="P:xenobiotic detoxification by transmembrane export across the plasma membrane"/>
    <property type="evidence" value="ECO:0007669"/>
    <property type="project" value="InterPro"/>
</dbReference>
<keyword evidence="6 8" id="KW-1133">Transmembrane helix</keyword>
<feature type="transmembrane region" description="Helical" evidence="8">
    <location>
        <begin position="95"/>
        <end position="112"/>
    </location>
</feature>
<evidence type="ECO:0000256" key="8">
    <source>
        <dbReference type="RuleBase" id="RU365088"/>
    </source>
</evidence>
<dbReference type="InterPro" id="IPR036259">
    <property type="entry name" value="MFS_trans_sf"/>
</dbReference>
<dbReference type="GO" id="GO:0005886">
    <property type="term" value="C:plasma membrane"/>
    <property type="evidence" value="ECO:0007669"/>
    <property type="project" value="UniProtKB-SubCell"/>
</dbReference>
<organism evidence="10 11">
    <name type="scientific">Sphingomonas chungangi</name>
    <dbReference type="NCBI Taxonomy" id="2683589"/>
    <lineage>
        <taxon>Bacteria</taxon>
        <taxon>Pseudomonadati</taxon>
        <taxon>Pseudomonadota</taxon>
        <taxon>Alphaproteobacteria</taxon>
        <taxon>Sphingomonadales</taxon>
        <taxon>Sphingomonadaceae</taxon>
        <taxon>Sphingomonas</taxon>
    </lineage>
</organism>
<name>A0A838L709_9SPHN</name>